<keyword evidence="2" id="KW-0805">Transcription regulation</keyword>
<dbReference type="InterPro" id="IPR015300">
    <property type="entry name" value="DNA-bd_pseudobarrel_sf"/>
</dbReference>
<comment type="caution">
    <text evidence="7">The sequence shown here is derived from an EMBL/GenBank/DDBJ whole genome shotgun (WGS) entry which is preliminary data.</text>
</comment>
<comment type="subcellular location">
    <subcellularLocation>
        <location evidence="1">Nucleus</location>
    </subcellularLocation>
</comment>
<evidence type="ECO:0000256" key="1">
    <source>
        <dbReference type="ARBA" id="ARBA00004123"/>
    </source>
</evidence>
<evidence type="ECO:0000256" key="4">
    <source>
        <dbReference type="ARBA" id="ARBA00023163"/>
    </source>
</evidence>
<organism evidence="7 8">
    <name type="scientific">Eragrostis curvula</name>
    <name type="common">weeping love grass</name>
    <dbReference type="NCBI Taxonomy" id="38414"/>
    <lineage>
        <taxon>Eukaryota</taxon>
        <taxon>Viridiplantae</taxon>
        <taxon>Streptophyta</taxon>
        <taxon>Embryophyta</taxon>
        <taxon>Tracheophyta</taxon>
        <taxon>Spermatophyta</taxon>
        <taxon>Magnoliopsida</taxon>
        <taxon>Liliopsida</taxon>
        <taxon>Poales</taxon>
        <taxon>Poaceae</taxon>
        <taxon>PACMAD clade</taxon>
        <taxon>Chloridoideae</taxon>
        <taxon>Eragrostideae</taxon>
        <taxon>Eragrostidinae</taxon>
        <taxon>Eragrostis</taxon>
    </lineage>
</organism>
<dbReference type="GO" id="GO:0003677">
    <property type="term" value="F:DNA binding"/>
    <property type="evidence" value="ECO:0007669"/>
    <property type="project" value="UniProtKB-KW"/>
</dbReference>
<dbReference type="AlphaFoldDB" id="A0A5J9UPF4"/>
<name>A0A5J9UPF4_9POAL</name>
<reference evidence="7 8" key="1">
    <citation type="journal article" date="2019" name="Sci. Rep.">
        <title>A high-quality genome of Eragrostis curvula grass provides insights into Poaceae evolution and supports new strategies to enhance forage quality.</title>
        <authorList>
            <person name="Carballo J."/>
            <person name="Santos B.A.C.M."/>
            <person name="Zappacosta D."/>
            <person name="Garbus I."/>
            <person name="Selva J.P."/>
            <person name="Gallo C.A."/>
            <person name="Diaz A."/>
            <person name="Albertini E."/>
            <person name="Caccamo M."/>
            <person name="Echenique V."/>
        </authorList>
    </citation>
    <scope>NUCLEOTIDE SEQUENCE [LARGE SCALE GENOMIC DNA]</scope>
    <source>
        <strain evidence="8">cv. Victoria</strain>
        <tissue evidence="7">Leaf</tissue>
    </source>
</reference>
<gene>
    <name evidence="7" type="ORF">EJB05_27847</name>
</gene>
<feature type="region of interest" description="Disordered" evidence="6">
    <location>
        <begin position="274"/>
        <end position="301"/>
    </location>
</feature>
<dbReference type="EMBL" id="RWGY01000013">
    <property type="protein sequence ID" value="TVU25355.1"/>
    <property type="molecule type" value="Genomic_DNA"/>
</dbReference>
<evidence type="ECO:0000256" key="5">
    <source>
        <dbReference type="ARBA" id="ARBA00023242"/>
    </source>
</evidence>
<sequence length="668" mass="74533">LSFVKGCNICLDKSCDGEQQLPEVERFVISADSWNRDRAIVPCKVRFAFNNVVGDSFEMCTVQCLRYNVSVLKRSSKTFLKGDWSLFVDHHDLKSGDNVLMSYKPHVGSFNCVPMAPDGDVRISALNEAKYNNQIFSGTSFTLRMSEITDDEMKRLLSIVKWSKRWTMTPLVHRLTTTDAERFALKLKKSLIDKLNLEPAVTIQFKVYGGEPCDGHDVRYKIMTDGRALFQWKEVVEDHGFAVGQLMVCAAVISLACVRLPLLALRPLRPPAGVDTRRVSPDPASGGCGSPRAPLPAGVGSRRVAPGPARIWRLRIAAPPCRRGLSLWRRSWLRIADPLRRSAARRSARTCRMAEKVVSSYESGGSSGGPVRKERKDYKQYLVTSTNMVRNNDVFVVLMAAFKSGAYARYSLKEINIGMDPQRRPVIRCRSPDSAAHFSRLMMIFHNPVVAMTYQRVNEVEFFTPDIDPGYCMTVNVHHVKPDGDAVVEPDPVVEVMSRIVADFLDVNEGPQTCLAVVSGTHGGDDLWLGVTESCKRIIQCADIKVAIDHDNKVFVKCPNEDVTLILCSFYATVLPDKKYMFHKVLDLDFPPENADFGASVKVRESQDRFYLIRDHNRRMDEQAAREANPEPEAAEVDPAHVEAAEADPAPAEPQEVDAPTDAPSASP</sequence>
<evidence type="ECO:0000313" key="7">
    <source>
        <dbReference type="EMBL" id="TVU25355.1"/>
    </source>
</evidence>
<feature type="non-terminal residue" evidence="7">
    <location>
        <position position="1"/>
    </location>
</feature>
<dbReference type="GO" id="GO:0005634">
    <property type="term" value="C:nucleus"/>
    <property type="evidence" value="ECO:0007669"/>
    <property type="project" value="UniProtKB-SubCell"/>
</dbReference>
<feature type="compositionally biased region" description="Low complexity" evidence="6">
    <location>
        <begin position="647"/>
        <end position="660"/>
    </location>
</feature>
<evidence type="ECO:0000256" key="6">
    <source>
        <dbReference type="SAM" id="MobiDB-lite"/>
    </source>
</evidence>
<keyword evidence="3" id="KW-0238">DNA-binding</keyword>
<evidence type="ECO:0000256" key="3">
    <source>
        <dbReference type="ARBA" id="ARBA00023125"/>
    </source>
</evidence>
<evidence type="ECO:0000256" key="2">
    <source>
        <dbReference type="ARBA" id="ARBA00023015"/>
    </source>
</evidence>
<evidence type="ECO:0000313" key="8">
    <source>
        <dbReference type="Proteomes" id="UP000324897"/>
    </source>
</evidence>
<proteinExistence type="predicted"/>
<keyword evidence="8" id="KW-1185">Reference proteome</keyword>
<accession>A0A5J9UPF4</accession>
<feature type="region of interest" description="Disordered" evidence="6">
    <location>
        <begin position="621"/>
        <end position="668"/>
    </location>
</feature>
<keyword evidence="5" id="KW-0539">Nucleus</keyword>
<dbReference type="SUPFAM" id="SSF101936">
    <property type="entry name" value="DNA-binding pseudobarrel domain"/>
    <property type="match status" value="1"/>
</dbReference>
<evidence type="ECO:0008006" key="9">
    <source>
        <dbReference type="Google" id="ProtNLM"/>
    </source>
</evidence>
<protein>
    <recommendedName>
        <fullName evidence="9">TF-B3 domain-containing protein</fullName>
    </recommendedName>
</protein>
<keyword evidence="4" id="KW-0804">Transcription</keyword>
<dbReference type="Proteomes" id="UP000324897">
    <property type="component" value="Chromosome 2"/>
</dbReference>